<feature type="transmembrane region" description="Helical" evidence="10">
    <location>
        <begin position="894"/>
        <end position="918"/>
    </location>
</feature>
<dbReference type="Gene3D" id="1.20.1070.10">
    <property type="entry name" value="Rhodopsin 7-helix transmembrane proteins"/>
    <property type="match status" value="1"/>
</dbReference>
<feature type="region of interest" description="Disordered" evidence="9">
    <location>
        <begin position="1296"/>
        <end position="1330"/>
    </location>
</feature>
<evidence type="ECO:0000313" key="14">
    <source>
        <dbReference type="EMBL" id="CAF3481349.1"/>
    </source>
</evidence>
<dbReference type="SUPFAM" id="SSF48726">
    <property type="entry name" value="Immunoglobulin"/>
    <property type="match status" value="1"/>
</dbReference>
<evidence type="ECO:0000256" key="7">
    <source>
        <dbReference type="ARBA" id="ARBA00023136"/>
    </source>
</evidence>
<evidence type="ECO:0000256" key="3">
    <source>
        <dbReference type="ARBA" id="ARBA00022614"/>
    </source>
</evidence>
<keyword evidence="11" id="KW-0732">Signal</keyword>
<dbReference type="InterPro" id="IPR036179">
    <property type="entry name" value="Ig-like_dom_sf"/>
</dbReference>
<evidence type="ECO:0000256" key="9">
    <source>
        <dbReference type="SAM" id="MobiDB-lite"/>
    </source>
</evidence>
<evidence type="ECO:0000256" key="11">
    <source>
        <dbReference type="SAM" id="SignalP"/>
    </source>
</evidence>
<feature type="compositionally biased region" description="Low complexity" evidence="9">
    <location>
        <begin position="990"/>
        <end position="1009"/>
    </location>
</feature>
<dbReference type="InterPro" id="IPR017981">
    <property type="entry name" value="GPCR_2-like_7TM"/>
</dbReference>
<evidence type="ECO:0000256" key="5">
    <source>
        <dbReference type="ARBA" id="ARBA00022737"/>
    </source>
</evidence>
<evidence type="ECO:0000256" key="4">
    <source>
        <dbReference type="ARBA" id="ARBA00022692"/>
    </source>
</evidence>
<feature type="transmembrane region" description="Helical" evidence="10">
    <location>
        <begin position="610"/>
        <end position="631"/>
    </location>
</feature>
<dbReference type="SMART" id="SM00409">
    <property type="entry name" value="IG"/>
    <property type="match status" value="1"/>
</dbReference>
<evidence type="ECO:0000259" key="13">
    <source>
        <dbReference type="PROSITE" id="PS50261"/>
    </source>
</evidence>
<feature type="transmembrane region" description="Helical" evidence="10">
    <location>
        <begin position="643"/>
        <end position="664"/>
    </location>
</feature>
<evidence type="ECO:0008006" key="16">
    <source>
        <dbReference type="Google" id="ProtNLM"/>
    </source>
</evidence>
<sequence>MMLLLYLISIFNILQYSYSEQCPSSTFCSCSSDLTIITCTHRQLSDESFINLNSQLPQSTIVLNLSSNFFKSINSLTKLSNLQTLDLSFNKIEFLPSNLFSKFPQLSSLYISNNSLKTIPKSFNEVSNINLDISNNPFNCSCQLKWLIQWFKTINLLNKMNCQKSKQLLESDFCFNKRNYLFLTPEQSQIVYENDPFTLNCSSNTQIYWTLNEKFYSKNSTLIIPHLLLNHSGLWICHSLNLNRSISIHVLSIQTNHFCQSLQMDTSKGHFYWPRALTGQIIQLKCPFGSAAWLSDSYDDAKAFYTCSSNRQWIDLDLSQCAFRTNISREFDLLLSKNSTNLLSKIIMLISKTSLDDLKFDDIIFLIDLIDEEKDKYLLTKKNINEFSKSIYRLTDFILQINQDFSRINEYQLALNRLRFILEMSLNLINHPWMYDGTQLTAMTFASSLPPNVCSIPNRDLLTFMCGIPNQQYKRHEPRLATIQFRFESNVNINQSSIFRIIFYRTSALYAPDFKTNENSVIYMMPATSTNVSSVTIIFYGQSNQASIGILNSNMTSWQMASHTCQINRKNINLISTECTLTANNSLSITYLNHLNDNQSLFLNANYLDLAIYVSSTIASVCFVICILFYICCHKVYLMPRSFFHCLINYWLSLAFILPLFAFGVKQSQNLFLCQFISISLHYLCLTIILWLTLLTYCIWQKLYFIWTGKGHNEDSNENPNGKSSVTIVDYDDDGLPIMKLKAKSVIQFYFLAYGISFIICGINVAISRDQYTTNKICFLNNFESLLTLIIPIGIFIFLLLIFLLSARINIKRLTKEAIRLRNLPDESEIEPEINDEIDENIISSKPNEVLPIIIPSDNQNRNEILPHVDCHQSHLDSLCSSDMDHQHQPSNQLLSILFQLILLSFIFLSSLSIYIHPLHSFNIRLEHSIYTHLYGIFVLLLAFYIIAFYVLSRNDLTMHCQYYRCCRKQKKKLLLNQSYNEPQPPPQTPQQSPSSPSHPLISPSNNNNNRDKIILNENLTMGDDSFTEKIPSPSPPHSHYSPSIYQSQVPLTNEITSINDTYTYGSKRQTTVASKYYARHRHILKTSISTSESSLQQNESSPHSTLNTIQQEFTTTIDDQQAQCNLQYGQSSKKSAESPTKSHIIQNGNAYFHLPPIASPQSFIRPSTLPISPRVQSSPSQAIIRPLPIIRLSSPTTNKILSSPTMNNSSTIIQNGHTDPTIELNGGRNSYRVMPSPTTEERRATYVYLNKNSNLIQQENSLNEKPSIWKKPPNGHHPHVAYIDEDDECSVSLKSSTCDSTTATSSSTTSPVLSRKNRSKTISSSSSSTYSNDFINGALDINQITLHESSV</sequence>
<feature type="transmembrane region" description="Helical" evidence="10">
    <location>
        <begin position="930"/>
        <end position="952"/>
    </location>
</feature>
<comment type="caution">
    <text evidence="14">The sequence shown here is derived from an EMBL/GenBank/DDBJ whole genome shotgun (WGS) entry which is preliminary data.</text>
</comment>
<keyword evidence="3" id="KW-0433">Leucine-rich repeat</keyword>
<evidence type="ECO:0000256" key="10">
    <source>
        <dbReference type="SAM" id="Phobius"/>
    </source>
</evidence>
<name>A0A818FYI7_9BILA</name>
<evidence type="ECO:0000313" key="15">
    <source>
        <dbReference type="Proteomes" id="UP000663872"/>
    </source>
</evidence>
<comment type="subcellular location">
    <subcellularLocation>
        <location evidence="1">Membrane</location>
        <topology evidence="1">Multi-pass membrane protein</topology>
    </subcellularLocation>
</comment>
<dbReference type="SUPFAM" id="SSF52058">
    <property type="entry name" value="L domain-like"/>
    <property type="match status" value="1"/>
</dbReference>
<dbReference type="InterPro" id="IPR003599">
    <property type="entry name" value="Ig_sub"/>
</dbReference>
<dbReference type="InterPro" id="IPR032675">
    <property type="entry name" value="LRR_dom_sf"/>
</dbReference>
<dbReference type="Gene3D" id="2.60.40.10">
    <property type="entry name" value="Immunoglobulins"/>
    <property type="match status" value="1"/>
</dbReference>
<dbReference type="GO" id="GO:0005886">
    <property type="term" value="C:plasma membrane"/>
    <property type="evidence" value="ECO:0007669"/>
    <property type="project" value="TreeGrafter"/>
</dbReference>
<dbReference type="PANTHER" id="PTHR45930">
    <property type="entry name" value="G-PROTEIN COUPLED RECEPTOR 124-LIKE PROTEIN"/>
    <property type="match status" value="1"/>
</dbReference>
<evidence type="ECO:0000256" key="8">
    <source>
        <dbReference type="ARBA" id="ARBA00023170"/>
    </source>
</evidence>
<dbReference type="PROSITE" id="PS50261">
    <property type="entry name" value="G_PROTEIN_RECEP_F2_4"/>
    <property type="match status" value="1"/>
</dbReference>
<proteinExistence type="inferred from homology"/>
<dbReference type="GO" id="GO:0004930">
    <property type="term" value="F:G protein-coupled receptor activity"/>
    <property type="evidence" value="ECO:0007669"/>
    <property type="project" value="InterPro"/>
</dbReference>
<dbReference type="PROSITE" id="PS50227">
    <property type="entry name" value="G_PROTEIN_RECEP_F2_3"/>
    <property type="match status" value="1"/>
</dbReference>
<evidence type="ECO:0000256" key="2">
    <source>
        <dbReference type="ARBA" id="ARBA00007343"/>
    </source>
</evidence>
<evidence type="ECO:0000256" key="6">
    <source>
        <dbReference type="ARBA" id="ARBA00022989"/>
    </source>
</evidence>
<keyword evidence="5" id="KW-0677">Repeat</keyword>
<dbReference type="InterPro" id="IPR001611">
    <property type="entry name" value="Leu-rich_rpt"/>
</dbReference>
<keyword evidence="7 10" id="KW-0472">Membrane</keyword>
<feature type="domain" description="G-protein coupled receptors family 2 profile 2" evidence="13">
    <location>
        <begin position="608"/>
        <end position="805"/>
    </location>
</feature>
<feature type="region of interest" description="Disordered" evidence="9">
    <location>
        <begin position="1025"/>
        <end position="1044"/>
    </location>
</feature>
<dbReference type="Proteomes" id="UP000663872">
    <property type="component" value="Unassembled WGS sequence"/>
</dbReference>
<dbReference type="SMART" id="SM00369">
    <property type="entry name" value="LRR_TYP"/>
    <property type="match status" value="2"/>
</dbReference>
<feature type="domain" description="G-protein coupled receptors family 2 profile 1" evidence="12">
    <location>
        <begin position="236"/>
        <end position="325"/>
    </location>
</feature>
<accession>A0A818FYI7</accession>
<dbReference type="Gene3D" id="3.80.10.10">
    <property type="entry name" value="Ribonuclease Inhibitor"/>
    <property type="match status" value="1"/>
</dbReference>
<comment type="similarity">
    <text evidence="2">Belongs to the G-protein coupled receptor 2 family. Adhesion G-protein coupled receptor (ADGR) subfamily.</text>
</comment>
<evidence type="ECO:0000259" key="12">
    <source>
        <dbReference type="PROSITE" id="PS50227"/>
    </source>
</evidence>
<keyword evidence="6 10" id="KW-1133">Transmembrane helix</keyword>
<gene>
    <name evidence="14" type="ORF">GRG538_LOCUS16361</name>
</gene>
<dbReference type="EMBL" id="CAJNYT010002621">
    <property type="protein sequence ID" value="CAF3481349.1"/>
    <property type="molecule type" value="Genomic_DNA"/>
</dbReference>
<keyword evidence="4 10" id="KW-0812">Transmembrane</keyword>
<organism evidence="14 15">
    <name type="scientific">Rotaria socialis</name>
    <dbReference type="NCBI Taxonomy" id="392032"/>
    <lineage>
        <taxon>Eukaryota</taxon>
        <taxon>Metazoa</taxon>
        <taxon>Spiralia</taxon>
        <taxon>Gnathifera</taxon>
        <taxon>Rotifera</taxon>
        <taxon>Eurotatoria</taxon>
        <taxon>Bdelloidea</taxon>
        <taxon>Philodinida</taxon>
        <taxon>Philodinidae</taxon>
        <taxon>Rotaria</taxon>
    </lineage>
</organism>
<dbReference type="InterPro" id="IPR003591">
    <property type="entry name" value="Leu-rich_rpt_typical-subtyp"/>
</dbReference>
<reference evidence="14" key="1">
    <citation type="submission" date="2021-02" db="EMBL/GenBank/DDBJ databases">
        <authorList>
            <person name="Nowell W R."/>
        </authorList>
    </citation>
    <scope>NUCLEOTIDE SEQUENCE</scope>
</reference>
<feature type="transmembrane region" description="Helical" evidence="10">
    <location>
        <begin position="749"/>
        <end position="767"/>
    </location>
</feature>
<feature type="chain" id="PRO_5032710492" description="G-protein coupled receptor" evidence="11">
    <location>
        <begin position="20"/>
        <end position="1352"/>
    </location>
</feature>
<keyword evidence="8" id="KW-0675">Receptor</keyword>
<feature type="signal peptide" evidence="11">
    <location>
        <begin position="1"/>
        <end position="19"/>
    </location>
</feature>
<dbReference type="PANTHER" id="PTHR45930:SF4">
    <property type="entry name" value="ADHESION G PROTEIN-COUPLED RECEPTOR A3"/>
    <property type="match status" value="1"/>
</dbReference>
<dbReference type="GO" id="GO:0007166">
    <property type="term" value="P:cell surface receptor signaling pathway"/>
    <property type="evidence" value="ECO:0007669"/>
    <property type="project" value="InterPro"/>
</dbReference>
<dbReference type="PROSITE" id="PS51450">
    <property type="entry name" value="LRR"/>
    <property type="match status" value="1"/>
</dbReference>
<feature type="compositionally biased region" description="Low complexity" evidence="9">
    <location>
        <begin position="1296"/>
        <end position="1311"/>
    </location>
</feature>
<dbReference type="InterPro" id="IPR051963">
    <property type="entry name" value="Adhesion_GPCR_A"/>
</dbReference>
<evidence type="ECO:0000256" key="1">
    <source>
        <dbReference type="ARBA" id="ARBA00004141"/>
    </source>
</evidence>
<protein>
    <recommendedName>
        <fullName evidence="16">G-protein coupled receptor</fullName>
    </recommendedName>
</protein>
<dbReference type="Pfam" id="PF13855">
    <property type="entry name" value="LRR_8"/>
    <property type="match status" value="1"/>
</dbReference>
<dbReference type="InterPro" id="IPR001879">
    <property type="entry name" value="GPCR_2_extracellular_dom"/>
</dbReference>
<feature type="transmembrane region" description="Helical" evidence="10">
    <location>
        <begin position="787"/>
        <end position="807"/>
    </location>
</feature>
<dbReference type="InterPro" id="IPR013783">
    <property type="entry name" value="Ig-like_fold"/>
</dbReference>
<feature type="region of interest" description="Disordered" evidence="9">
    <location>
        <begin position="979"/>
        <end position="1012"/>
    </location>
</feature>
<feature type="transmembrane region" description="Helical" evidence="10">
    <location>
        <begin position="676"/>
        <end position="700"/>
    </location>
</feature>
<feature type="compositionally biased region" description="Low complexity" evidence="9">
    <location>
        <begin position="1321"/>
        <end position="1330"/>
    </location>
</feature>